<dbReference type="AlphaFoldDB" id="A0A4U8Q3V9"/>
<keyword evidence="2" id="KW-1133">Transmembrane helix</keyword>
<protein>
    <submittedName>
        <fullName evidence="4">Uncharacterized protein</fullName>
    </submittedName>
</protein>
<feature type="signal peptide" evidence="3">
    <location>
        <begin position="1"/>
        <end position="21"/>
    </location>
</feature>
<gene>
    <name evidence="4" type="ORF">DSM106044_03684</name>
</gene>
<dbReference type="STRING" id="180332.GCA_000797495_01139"/>
<comment type="caution">
    <text evidence="4">The sequence shown here is derived from an EMBL/GenBank/DDBJ whole genome shotgun (WGS) entry which is preliminary data.</text>
</comment>
<name>A0A4U8Q3V9_9FIRM</name>
<dbReference type="Proteomes" id="UP000306509">
    <property type="component" value="Unassembled WGS sequence"/>
</dbReference>
<feature type="chain" id="PRO_5038710104" evidence="3">
    <location>
        <begin position="22"/>
        <end position="1133"/>
    </location>
</feature>
<evidence type="ECO:0000313" key="5">
    <source>
        <dbReference type="Proteomes" id="UP000306509"/>
    </source>
</evidence>
<feature type="compositionally biased region" description="Polar residues" evidence="1">
    <location>
        <begin position="26"/>
        <end position="44"/>
    </location>
</feature>
<keyword evidence="5" id="KW-1185">Reference proteome</keyword>
<dbReference type="InterPro" id="IPR036278">
    <property type="entry name" value="Sialidase_sf"/>
</dbReference>
<reference evidence="4 5" key="1">
    <citation type="journal article" date="2019" name="Anaerobe">
        <title>Detection of Robinsoniella peoriensis in multiple bone samples of a trauma patient.</title>
        <authorList>
            <person name="Schrottner P."/>
            <person name="Hartwich K."/>
            <person name="Bunk B."/>
            <person name="Schober I."/>
            <person name="Helbig S."/>
            <person name="Rudolph W.W."/>
            <person name="Gunzer F."/>
        </authorList>
    </citation>
    <scope>NUCLEOTIDE SEQUENCE [LARGE SCALE GENOMIC DNA]</scope>
    <source>
        <strain evidence="4 5">DSM 106044</strain>
    </source>
</reference>
<proteinExistence type="predicted"/>
<dbReference type="RefSeq" id="WP_138003306.1">
    <property type="nucleotide sequence ID" value="NZ_QGQD01000069.1"/>
</dbReference>
<accession>A0A4U8Q3V9</accession>
<feature type="region of interest" description="Disordered" evidence="1">
    <location>
        <begin position="26"/>
        <end position="52"/>
    </location>
</feature>
<dbReference type="EMBL" id="QGQD01000069">
    <property type="protein sequence ID" value="TLC99481.1"/>
    <property type="molecule type" value="Genomic_DNA"/>
</dbReference>
<sequence precursor="true">MKYYITIFIFLMFLLSMETAAKSPDTISENTESAAGKTDNQATDPESDQPDIQDMVSTADELDSWLRSHQETGGCVTLANNISLPSTDTYYTRQPITIETGSYGLAGVSFNGPFTFCGIGTDQPVLKSANRDYGLSLLRNNGACTVIARGTSEKGGTAIYSDSTVLLDSSLITASGPGAIAVHIQEGQINCEAGSIIAEGENSRAIFWENNTNSNDNMLQTAQNRIDFSRIHASGLGALSIDSPASLSWILTENDIIPEFFHQNSNLSMIKADQWNKKTILKSAVSHYLHTGLYNVWFVSNDPRIPTNPIYFSVPVVWDPPTTADANGNYTISGHLGSYSNGMVLVENEEVLLTVRSDNQPDLTAAIPSVNQNDASIMFRCSGYSSDFDLWGSDNQGQSWKKYSFEPVTIASEYIQIGGDSDKETNIQLGKEYIFFLENKPDSSSPGLRSDLFYLTVYADGNYNWSTGANASVIENPEEPYYTASTISELTNWINSHNEVNAAVHVQKDLIISDIQRLDSNSRFFEIGTTSIDMGPYSIIVEEGGVLFLNVNELYGEGVNQPLIKVKNKGKLILMQSFSGQDPYLRDYYTIRSEGDGMNGGTTISLDPGSTLSAEYVKIIAEGNQAKAIESLDPDGFSLPAAMYLSVSGTDSTALSCVGTADVFYSTIIAQGLNAKAVEALQVNADSSYLDPFESDFITTYSKFVDFNIDIDQLNVLPLYTNRIDAWITAPDYIYITVAKAGDMNNLKAIPIMCKYDFSEINTLKAGKYPLSVHLETIGGMHVQNLPENKILTVGVQDKSVPDISLIKIFAPILSPLDEEPKHTVRIDTLHHYSTKNSTIWYSTDNGVSWKNAAEDFNVFYDNSSIYIGGLISEVNYLLKMEADNSSNSISEEQTPDGWSAVQKLFIEKDNNITVMNWNGSRGDGDRTDQELPPGNIETENQNMQDETAEAKPVQAVTDTETIISGTILNQLMKISHNTVLFEKNGTSLYIPNDFLEGLNLSENDMLAVTIKSISKNSFYFAISINGKPVNKLTEISVQFPTSLSISANNKYCYDQNGSFISEAKSDSDLGIVSFTISDTGTFYIQESPGSSSYRHVANESKLQSYITDQGVNSFVFLIFFFLSYIIKIKKHH</sequence>
<keyword evidence="3" id="KW-0732">Signal</keyword>
<evidence type="ECO:0000256" key="3">
    <source>
        <dbReference type="SAM" id="SignalP"/>
    </source>
</evidence>
<evidence type="ECO:0000256" key="2">
    <source>
        <dbReference type="SAM" id="Phobius"/>
    </source>
</evidence>
<feature type="transmembrane region" description="Helical" evidence="2">
    <location>
        <begin position="1111"/>
        <end position="1127"/>
    </location>
</feature>
<dbReference type="SUPFAM" id="SSF50939">
    <property type="entry name" value="Sialidases"/>
    <property type="match status" value="1"/>
</dbReference>
<organism evidence="4 5">
    <name type="scientific">Robinsoniella peoriensis</name>
    <dbReference type="NCBI Taxonomy" id="180332"/>
    <lineage>
        <taxon>Bacteria</taxon>
        <taxon>Bacillati</taxon>
        <taxon>Bacillota</taxon>
        <taxon>Clostridia</taxon>
        <taxon>Lachnospirales</taxon>
        <taxon>Lachnospiraceae</taxon>
        <taxon>Robinsoniella</taxon>
    </lineage>
</organism>
<evidence type="ECO:0000256" key="1">
    <source>
        <dbReference type="SAM" id="MobiDB-lite"/>
    </source>
</evidence>
<keyword evidence="2" id="KW-0472">Membrane</keyword>
<evidence type="ECO:0000313" key="4">
    <source>
        <dbReference type="EMBL" id="TLC99481.1"/>
    </source>
</evidence>
<keyword evidence="2" id="KW-0812">Transmembrane</keyword>